<evidence type="ECO:0000313" key="4">
    <source>
        <dbReference type="Proteomes" id="UP001594351"/>
    </source>
</evidence>
<name>A0ABV6Z3X5_UNCC1</name>
<feature type="transmembrane region" description="Helical" evidence="1">
    <location>
        <begin position="168"/>
        <end position="188"/>
    </location>
</feature>
<evidence type="ECO:0000259" key="2">
    <source>
        <dbReference type="Pfam" id="PF08308"/>
    </source>
</evidence>
<comment type="caution">
    <text evidence="3">The sequence shown here is derived from an EMBL/GenBank/DDBJ whole genome shotgun (WGS) entry which is preliminary data.</text>
</comment>
<sequence>KCFKGESDFSILFKIKSAQIDPVTELNPEIPEKISMIVLKALAQNREDRYQVCEEMANDIERHLSSENLMPHDTDISLFMRQMEEEFRAEMGDFEEYFPEQGEEIQGEVFELGADGRIPEEIGTRIAEEHLSIDSGGVDPAGDMAIDYGTQVVQTPLVQTAPRNTLNWLIPLSITLILILSLGGYLLYSGKLSYLFGGDTFIPTSGQTGNTKNTASNEIPFAIKIQSDPSPATVLVNGVPRDEKTPLTLKARGKIGDNVVISVTKDCFNSEKETIQLVKGKIPRELSFKLQRIANTVVVTSVPPGAKLYLDEKELGTTPYTMEGVDPCNEHSLKLVKADYETFSLANVFFKESNISYSMKKKKIPGYVSITSTYPVSIQNRKREIGKCSGPGLTLKLIEGVYNLEAINADYCIRHAFIVTITARKTNSVKLTFGPLGYVRIISNPYSEVTVNDFPLGTTPIQKLTLPQGSYSVIWNFVTLGKKKTEQLKVRGGIRQQWSGSMSF</sequence>
<protein>
    <submittedName>
        <fullName evidence="3">PEGA domain-containing protein</fullName>
    </submittedName>
</protein>
<keyword evidence="4" id="KW-1185">Reference proteome</keyword>
<reference evidence="3 4" key="1">
    <citation type="submission" date="2024-09" db="EMBL/GenBank/DDBJ databases">
        <title>Laminarin stimulates single cell rates of sulfate reduction while oxygen inhibits transcriptomic activity in coastal marine sediment.</title>
        <authorList>
            <person name="Lindsay M."/>
            <person name="Orcutt B."/>
            <person name="Emerson D."/>
            <person name="Stepanauskas R."/>
            <person name="D'Angelo T."/>
        </authorList>
    </citation>
    <scope>NUCLEOTIDE SEQUENCE [LARGE SCALE GENOMIC DNA]</scope>
    <source>
        <strain evidence="3">SAG AM-311-K15</strain>
    </source>
</reference>
<feature type="domain" description="PEGA" evidence="2">
    <location>
        <begin position="296"/>
        <end position="346"/>
    </location>
</feature>
<proteinExistence type="predicted"/>
<dbReference type="Pfam" id="PF08308">
    <property type="entry name" value="PEGA"/>
    <property type="match status" value="1"/>
</dbReference>
<keyword evidence="1" id="KW-0472">Membrane</keyword>
<keyword evidence="1" id="KW-1133">Transmembrane helix</keyword>
<organism evidence="3 4">
    <name type="scientific">candidate division CSSED10-310 bacterium</name>
    <dbReference type="NCBI Taxonomy" id="2855610"/>
    <lineage>
        <taxon>Bacteria</taxon>
        <taxon>Bacteria division CSSED10-310</taxon>
    </lineage>
</organism>
<dbReference type="InterPro" id="IPR013229">
    <property type="entry name" value="PEGA"/>
</dbReference>
<dbReference type="PANTHER" id="PTHR36194:SF1">
    <property type="entry name" value="S-LAYER-LIKE PROTEIN"/>
    <property type="match status" value="1"/>
</dbReference>
<evidence type="ECO:0000313" key="3">
    <source>
        <dbReference type="EMBL" id="MFC1853150.1"/>
    </source>
</evidence>
<dbReference type="EMBL" id="JBHPBY010000433">
    <property type="protein sequence ID" value="MFC1853150.1"/>
    <property type="molecule type" value="Genomic_DNA"/>
</dbReference>
<gene>
    <name evidence="3" type="ORF">ACFL27_23375</name>
</gene>
<dbReference type="PANTHER" id="PTHR36194">
    <property type="entry name" value="S-LAYER-LIKE PROTEIN"/>
    <property type="match status" value="1"/>
</dbReference>
<accession>A0ABV6Z3X5</accession>
<evidence type="ECO:0000256" key="1">
    <source>
        <dbReference type="SAM" id="Phobius"/>
    </source>
</evidence>
<feature type="non-terminal residue" evidence="3">
    <location>
        <position position="1"/>
    </location>
</feature>
<keyword evidence="1" id="KW-0812">Transmembrane</keyword>
<dbReference type="Proteomes" id="UP001594351">
    <property type="component" value="Unassembled WGS sequence"/>
</dbReference>